<accession>A0A0C9UTS7</accession>
<feature type="region of interest" description="Disordered" evidence="1">
    <location>
        <begin position="91"/>
        <end position="127"/>
    </location>
</feature>
<feature type="compositionally biased region" description="Polar residues" evidence="1">
    <location>
        <begin position="63"/>
        <end position="75"/>
    </location>
</feature>
<reference evidence="2 3" key="1">
    <citation type="submission" date="2014-06" db="EMBL/GenBank/DDBJ databases">
        <title>Evolutionary Origins and Diversification of the Mycorrhizal Mutualists.</title>
        <authorList>
            <consortium name="DOE Joint Genome Institute"/>
            <consortium name="Mycorrhizal Genomics Consortium"/>
            <person name="Kohler A."/>
            <person name="Kuo A."/>
            <person name="Nagy L.G."/>
            <person name="Floudas D."/>
            <person name="Copeland A."/>
            <person name="Barry K.W."/>
            <person name="Cichocki N."/>
            <person name="Veneault-Fourrey C."/>
            <person name="LaButti K."/>
            <person name="Lindquist E.A."/>
            <person name="Lipzen A."/>
            <person name="Lundell T."/>
            <person name="Morin E."/>
            <person name="Murat C."/>
            <person name="Riley R."/>
            <person name="Ohm R."/>
            <person name="Sun H."/>
            <person name="Tunlid A."/>
            <person name="Henrissat B."/>
            <person name="Grigoriev I.V."/>
            <person name="Hibbett D.S."/>
            <person name="Martin F."/>
        </authorList>
    </citation>
    <scope>NUCLEOTIDE SEQUENCE [LARGE SCALE GENOMIC DNA]</scope>
    <source>
        <strain evidence="2 3">SS14</strain>
    </source>
</reference>
<feature type="compositionally biased region" description="Basic residues" evidence="1">
    <location>
        <begin position="107"/>
        <end position="121"/>
    </location>
</feature>
<feature type="region of interest" description="Disordered" evidence="1">
    <location>
        <begin position="1"/>
        <end position="26"/>
    </location>
</feature>
<evidence type="ECO:0000313" key="2">
    <source>
        <dbReference type="EMBL" id="KIJ46243.1"/>
    </source>
</evidence>
<proteinExistence type="predicted"/>
<feature type="compositionally biased region" description="Polar residues" evidence="1">
    <location>
        <begin position="1"/>
        <end position="23"/>
    </location>
</feature>
<gene>
    <name evidence="2" type="ORF">M422DRAFT_46260</name>
</gene>
<feature type="region of interest" description="Disordered" evidence="1">
    <location>
        <begin position="49"/>
        <end position="75"/>
    </location>
</feature>
<dbReference type="Proteomes" id="UP000054279">
    <property type="component" value="Unassembled WGS sequence"/>
</dbReference>
<evidence type="ECO:0000256" key="1">
    <source>
        <dbReference type="SAM" id="MobiDB-lite"/>
    </source>
</evidence>
<dbReference type="OrthoDB" id="1607513at2759"/>
<feature type="compositionally biased region" description="Acidic residues" evidence="1">
    <location>
        <begin position="49"/>
        <end position="62"/>
    </location>
</feature>
<protein>
    <submittedName>
        <fullName evidence="2">Uncharacterized protein</fullName>
    </submittedName>
</protein>
<evidence type="ECO:0000313" key="3">
    <source>
        <dbReference type="Proteomes" id="UP000054279"/>
    </source>
</evidence>
<dbReference type="HOGENOM" id="CLU_727951_0_0_1"/>
<sequence length="380" mass="42085">MASSEASSDPASCCPATSESGCTANADGSLKEAHEIEFEFSLLAAECADLESGEDNDEDNDETPQQRMCTYSTAQASGKSASSHCGGTHANAPIPCSQSHNDLGVRSKSKSKSQPPRKKTKPVVESDDEDCIKVIDIDAENEAEVSDDEDGAAEQQLMMENDMGRNGDTVTPQRTFPLYSQRILGRKDGSLGTPCLGFTLMVPWWEFIFAYSYHSKYKECCHQAGIVPASHCIPEHRHPQDAAPDITLEQFGFNLEERPLPFNKENLLDHIVELVIKDDQFLHTVMKDSEIPHHTKLHETILENAQKAVEKLKAKLMGSGVPGKISFTFNAWTSEAYDPYFALTVHYIYSLLNEPSRWTLEGNVIRFSPIIRDHSGRNTA</sequence>
<dbReference type="AlphaFoldDB" id="A0A0C9UTS7"/>
<organism evidence="2 3">
    <name type="scientific">Sphaerobolus stellatus (strain SS14)</name>
    <dbReference type="NCBI Taxonomy" id="990650"/>
    <lineage>
        <taxon>Eukaryota</taxon>
        <taxon>Fungi</taxon>
        <taxon>Dikarya</taxon>
        <taxon>Basidiomycota</taxon>
        <taxon>Agaricomycotina</taxon>
        <taxon>Agaricomycetes</taxon>
        <taxon>Phallomycetidae</taxon>
        <taxon>Geastrales</taxon>
        <taxon>Sphaerobolaceae</taxon>
        <taxon>Sphaerobolus</taxon>
    </lineage>
</organism>
<dbReference type="EMBL" id="KN837108">
    <property type="protein sequence ID" value="KIJ46243.1"/>
    <property type="molecule type" value="Genomic_DNA"/>
</dbReference>
<keyword evidence="3" id="KW-1185">Reference proteome</keyword>
<name>A0A0C9UTS7_SPHS4</name>